<feature type="compositionally biased region" description="Polar residues" evidence="1">
    <location>
        <begin position="52"/>
        <end position="77"/>
    </location>
</feature>
<keyword evidence="2" id="KW-0472">Membrane</keyword>
<accession>A0ABR2VCB2</accession>
<protein>
    <submittedName>
        <fullName evidence="3">Uncharacterized protein</fullName>
    </submittedName>
</protein>
<sequence length="285" mass="31287">MEDSTQKLVHGRVDALSTTEADDTSLIKKISTPRVEPVLAQSFVSHVPLTLNGRQSSTDDTLGSMTDSQLKISQRSPTAPYLKPISRHPRPVSPFALNGQLLEHQGVENTTAELPPSPSPSRLPFDEKSGRVVRSSDDDDEKAGDNSHAEGHQSRLVNQRPKTWRKWTPANGRYSPEERSAIQEYARAQGYPTVWEVPGGGPGVLCLRETAVDLYTTTDEEWEESDDGSLALRDTMPFGALYLKELGGFFGPIFRMGLLGFVLGIFFLGLSTLVYGVWCLGIGGR</sequence>
<feature type="transmembrane region" description="Helical" evidence="2">
    <location>
        <begin position="258"/>
        <end position="278"/>
    </location>
</feature>
<evidence type="ECO:0000313" key="4">
    <source>
        <dbReference type="Proteomes" id="UP001408356"/>
    </source>
</evidence>
<feature type="compositionally biased region" description="Basic and acidic residues" evidence="1">
    <location>
        <begin position="143"/>
        <end position="153"/>
    </location>
</feature>
<feature type="compositionally biased region" description="Basic and acidic residues" evidence="1">
    <location>
        <begin position="124"/>
        <end position="136"/>
    </location>
</feature>
<reference evidence="3 4" key="1">
    <citation type="journal article" date="2024" name="J. Plant Pathol.">
        <title>Sequence and assembly of the genome of Seiridium unicorne, isolate CBS 538.82, causal agent of cypress canker disease.</title>
        <authorList>
            <person name="Scali E."/>
            <person name="Rocca G.D."/>
            <person name="Danti R."/>
            <person name="Garbelotto M."/>
            <person name="Barberini S."/>
            <person name="Baroncelli R."/>
            <person name="Emiliani G."/>
        </authorList>
    </citation>
    <scope>NUCLEOTIDE SEQUENCE [LARGE SCALE GENOMIC DNA]</scope>
    <source>
        <strain evidence="3 4">BM-138-508</strain>
    </source>
</reference>
<organism evidence="3 4">
    <name type="scientific">Seiridium unicorne</name>
    <dbReference type="NCBI Taxonomy" id="138068"/>
    <lineage>
        <taxon>Eukaryota</taxon>
        <taxon>Fungi</taxon>
        <taxon>Dikarya</taxon>
        <taxon>Ascomycota</taxon>
        <taxon>Pezizomycotina</taxon>
        <taxon>Sordariomycetes</taxon>
        <taxon>Xylariomycetidae</taxon>
        <taxon>Amphisphaeriales</taxon>
        <taxon>Sporocadaceae</taxon>
        <taxon>Seiridium</taxon>
    </lineage>
</organism>
<comment type="caution">
    <text evidence="3">The sequence shown here is derived from an EMBL/GenBank/DDBJ whole genome shotgun (WGS) entry which is preliminary data.</text>
</comment>
<evidence type="ECO:0000313" key="3">
    <source>
        <dbReference type="EMBL" id="KAK9424243.1"/>
    </source>
</evidence>
<evidence type="ECO:0000256" key="2">
    <source>
        <dbReference type="SAM" id="Phobius"/>
    </source>
</evidence>
<evidence type="ECO:0000256" key="1">
    <source>
        <dbReference type="SAM" id="MobiDB-lite"/>
    </source>
</evidence>
<keyword evidence="2" id="KW-1133">Transmembrane helix</keyword>
<gene>
    <name evidence="3" type="ORF">SUNI508_03731</name>
</gene>
<keyword evidence="4" id="KW-1185">Reference proteome</keyword>
<keyword evidence="2" id="KW-0812">Transmembrane</keyword>
<dbReference type="EMBL" id="JARVKF010000046">
    <property type="protein sequence ID" value="KAK9424243.1"/>
    <property type="molecule type" value="Genomic_DNA"/>
</dbReference>
<name>A0ABR2VCB2_9PEZI</name>
<proteinExistence type="predicted"/>
<dbReference type="Proteomes" id="UP001408356">
    <property type="component" value="Unassembled WGS sequence"/>
</dbReference>
<feature type="region of interest" description="Disordered" evidence="1">
    <location>
        <begin position="51"/>
        <end position="95"/>
    </location>
</feature>
<feature type="region of interest" description="Disordered" evidence="1">
    <location>
        <begin position="110"/>
        <end position="176"/>
    </location>
</feature>